<evidence type="ECO:0000256" key="1">
    <source>
        <dbReference type="ARBA" id="ARBA00004173"/>
    </source>
</evidence>
<keyword evidence="12" id="KW-1185">Reference proteome</keyword>
<comment type="subcellular location">
    <subcellularLocation>
        <location evidence="1">Mitochondrion</location>
    </subcellularLocation>
</comment>
<dbReference type="GO" id="GO:0016740">
    <property type="term" value="F:transferase activity"/>
    <property type="evidence" value="ECO:0007669"/>
    <property type="project" value="InterPro"/>
</dbReference>
<dbReference type="InterPro" id="IPR002171">
    <property type="entry name" value="Ribosomal_uL2"/>
</dbReference>
<dbReference type="STRING" id="90262.A0A1X2I752"/>
<dbReference type="InterPro" id="IPR022666">
    <property type="entry name" value="Ribosomal_uL2_RNA-bd_dom"/>
</dbReference>
<dbReference type="GO" id="GO:0003723">
    <property type="term" value="F:RNA binding"/>
    <property type="evidence" value="ECO:0007669"/>
    <property type="project" value="InterPro"/>
</dbReference>
<evidence type="ECO:0000256" key="3">
    <source>
        <dbReference type="ARBA" id="ARBA00022980"/>
    </source>
</evidence>
<dbReference type="FunFam" id="4.10.950.10:FF:000001">
    <property type="entry name" value="50S ribosomal protein L2"/>
    <property type="match status" value="1"/>
</dbReference>
<comment type="function">
    <text evidence="6">Component of the mitochondrial ribosome (mitoribosome), a dedicated translation machinery responsible for the synthesis of mitochondrial genome-encoded proteins, including at least some of the essential transmembrane subunits of the mitochondrial respiratory chain. The mitoribosomes are attached to the mitochondrial inner membrane and translation products are cotranslationally integrated into the membrane.</text>
</comment>
<dbReference type="Proteomes" id="UP000193560">
    <property type="component" value="Unassembled WGS sequence"/>
</dbReference>
<gene>
    <name evidence="11" type="ORF">BCR42DRAFT_422615</name>
</gene>
<dbReference type="InterPro" id="IPR022669">
    <property type="entry name" value="Ribosomal_uL2_C"/>
</dbReference>
<dbReference type="GO" id="GO:0003735">
    <property type="term" value="F:structural constituent of ribosome"/>
    <property type="evidence" value="ECO:0007669"/>
    <property type="project" value="InterPro"/>
</dbReference>
<dbReference type="SMART" id="SM01382">
    <property type="entry name" value="Ribosomal_L2_C"/>
    <property type="match status" value="1"/>
</dbReference>
<dbReference type="SUPFAM" id="SSF50104">
    <property type="entry name" value="Translation proteins SH3-like domain"/>
    <property type="match status" value="1"/>
</dbReference>
<evidence type="ECO:0000256" key="7">
    <source>
        <dbReference type="ARBA" id="ARBA00069872"/>
    </source>
</evidence>
<feature type="domain" description="Large ribosomal subunit protein uL2 C-terminal" evidence="9">
    <location>
        <begin position="245"/>
        <end position="374"/>
    </location>
</feature>
<dbReference type="EMBL" id="MCGE01000024">
    <property type="protein sequence ID" value="ORZ10551.1"/>
    <property type="molecule type" value="Genomic_DNA"/>
</dbReference>
<dbReference type="Gene3D" id="2.30.30.30">
    <property type="match status" value="1"/>
</dbReference>
<accession>A0A1X2I752</accession>
<dbReference type="Gene3D" id="2.40.50.140">
    <property type="entry name" value="Nucleic acid-binding proteins"/>
    <property type="match status" value="1"/>
</dbReference>
<feature type="region of interest" description="Disordered" evidence="8">
    <location>
        <begin position="349"/>
        <end position="395"/>
    </location>
</feature>
<dbReference type="PANTHER" id="PTHR13691">
    <property type="entry name" value="RIBOSOMAL PROTEIN L2"/>
    <property type="match status" value="1"/>
</dbReference>
<dbReference type="FunFam" id="2.40.50.140:FF:000128">
    <property type="entry name" value="50S ribosomal protein L2"/>
    <property type="match status" value="1"/>
</dbReference>
<comment type="similarity">
    <text evidence="2">Belongs to the universal ribosomal protein uL2 family.</text>
</comment>
<dbReference type="InterPro" id="IPR005880">
    <property type="entry name" value="Ribosomal_uL2_bac/org-type"/>
</dbReference>
<dbReference type="Gene3D" id="4.10.950.10">
    <property type="entry name" value="Ribosomal protein L2, domain 3"/>
    <property type="match status" value="1"/>
</dbReference>
<dbReference type="InterPro" id="IPR014722">
    <property type="entry name" value="Rib_uL2_dom2"/>
</dbReference>
<dbReference type="OrthoDB" id="268576at2759"/>
<name>A0A1X2I752_9FUNG</name>
<comment type="caution">
    <text evidence="11">The sequence shown here is derived from an EMBL/GenBank/DDBJ whole genome shotgun (WGS) entry which is preliminary data.</text>
</comment>
<dbReference type="InterPro" id="IPR014726">
    <property type="entry name" value="Ribosomal_uL2_dom3"/>
</dbReference>
<dbReference type="InterPro" id="IPR008991">
    <property type="entry name" value="Translation_prot_SH3-like_sf"/>
</dbReference>
<evidence type="ECO:0000256" key="4">
    <source>
        <dbReference type="ARBA" id="ARBA00023128"/>
    </source>
</evidence>
<organism evidence="11 12">
    <name type="scientific">Absidia repens</name>
    <dbReference type="NCBI Taxonomy" id="90262"/>
    <lineage>
        <taxon>Eukaryota</taxon>
        <taxon>Fungi</taxon>
        <taxon>Fungi incertae sedis</taxon>
        <taxon>Mucoromycota</taxon>
        <taxon>Mucoromycotina</taxon>
        <taxon>Mucoromycetes</taxon>
        <taxon>Mucorales</taxon>
        <taxon>Cunninghamellaceae</taxon>
        <taxon>Absidia</taxon>
    </lineage>
</organism>
<dbReference type="SMART" id="SM01383">
    <property type="entry name" value="Ribosomal_L2"/>
    <property type="match status" value="1"/>
</dbReference>
<keyword evidence="3" id="KW-0689">Ribosomal protein</keyword>
<feature type="domain" description="Large ribosomal subunit protein uL2 RNA-binding" evidence="10">
    <location>
        <begin position="137"/>
        <end position="213"/>
    </location>
</feature>
<evidence type="ECO:0000313" key="12">
    <source>
        <dbReference type="Proteomes" id="UP000193560"/>
    </source>
</evidence>
<dbReference type="GO" id="GO:0005762">
    <property type="term" value="C:mitochondrial large ribosomal subunit"/>
    <property type="evidence" value="ECO:0007669"/>
    <property type="project" value="TreeGrafter"/>
</dbReference>
<sequence length="395" mass="43131">MFRLGATRLLQANIQNTSRLLATGRCGAIQSTQSINSTTSVTHALARWTPFRTMTTKNTKANTPAINDSNHSTFISGFSTQGNVVGDAQSLSAPLTQFKTKKPTTPGKRWLKRVPRDHLYKGKAVRSLTVAKRGTGGRNNTGRITIRHRGGGHKRRIRVIDWHRMASGEQQVMRLEHDPGRTAWIALLKHEETGQLSYIVAPQGIKPGDMVVSYRSEANEQAQQPAEEDMSSELLDHGITRTAAIDIGNCMPLKMMPVGTIIHNIGLKRNGPAIMARSAGAYAQLIQTGDTGYAQVRLSSGEVRLVPVEACATIGSVSNPDHQHEMLGKAGRSRWMGIRPTVRGMAMNACDHPHGGGRGKSKGNKDPRSPWGVLAKGGKTRKTPNQFVVKPRPRR</sequence>
<dbReference type="SUPFAM" id="SSF50249">
    <property type="entry name" value="Nucleic acid-binding proteins"/>
    <property type="match status" value="1"/>
</dbReference>
<keyword evidence="5" id="KW-0687">Ribonucleoprotein</keyword>
<protein>
    <recommendedName>
        <fullName evidence="7">Large ribosomal subunit protein uL2m</fullName>
    </recommendedName>
</protein>
<dbReference type="InterPro" id="IPR012340">
    <property type="entry name" value="NA-bd_OB-fold"/>
</dbReference>
<dbReference type="AlphaFoldDB" id="A0A1X2I752"/>
<evidence type="ECO:0000259" key="9">
    <source>
        <dbReference type="SMART" id="SM01382"/>
    </source>
</evidence>
<dbReference type="PANTHER" id="PTHR13691:SF5">
    <property type="entry name" value="LARGE RIBOSOMAL SUBUNIT PROTEIN UL2M"/>
    <property type="match status" value="1"/>
</dbReference>
<dbReference type="Pfam" id="PF03947">
    <property type="entry name" value="Ribosomal_L2_C"/>
    <property type="match status" value="1"/>
</dbReference>
<evidence type="ECO:0000259" key="10">
    <source>
        <dbReference type="SMART" id="SM01383"/>
    </source>
</evidence>
<reference evidence="11 12" key="1">
    <citation type="submission" date="2016-07" db="EMBL/GenBank/DDBJ databases">
        <title>Pervasive Adenine N6-methylation of Active Genes in Fungi.</title>
        <authorList>
            <consortium name="DOE Joint Genome Institute"/>
            <person name="Mondo S.J."/>
            <person name="Dannebaum R.O."/>
            <person name="Kuo R.C."/>
            <person name="Labutti K."/>
            <person name="Haridas S."/>
            <person name="Kuo A."/>
            <person name="Salamov A."/>
            <person name="Ahrendt S.R."/>
            <person name="Lipzen A."/>
            <person name="Sullivan W."/>
            <person name="Andreopoulos W.B."/>
            <person name="Clum A."/>
            <person name="Lindquist E."/>
            <person name="Daum C."/>
            <person name="Ramamoorthy G.K."/>
            <person name="Gryganskyi A."/>
            <person name="Culley D."/>
            <person name="Magnuson J.K."/>
            <person name="James T.Y."/>
            <person name="O'Malley M.A."/>
            <person name="Stajich J.E."/>
            <person name="Spatafora J.W."/>
            <person name="Visel A."/>
            <person name="Grigoriev I.V."/>
        </authorList>
    </citation>
    <scope>NUCLEOTIDE SEQUENCE [LARGE SCALE GENOMIC DNA]</scope>
    <source>
        <strain evidence="11 12">NRRL 1336</strain>
    </source>
</reference>
<proteinExistence type="inferred from homology"/>
<dbReference type="NCBIfam" id="TIGR01171">
    <property type="entry name" value="rplB_bact"/>
    <property type="match status" value="1"/>
</dbReference>
<dbReference type="FunFam" id="2.30.30.30:FF:000001">
    <property type="entry name" value="50S ribosomal protein L2"/>
    <property type="match status" value="1"/>
</dbReference>
<evidence type="ECO:0000256" key="8">
    <source>
        <dbReference type="SAM" id="MobiDB-lite"/>
    </source>
</evidence>
<evidence type="ECO:0000313" key="11">
    <source>
        <dbReference type="EMBL" id="ORZ10551.1"/>
    </source>
</evidence>
<evidence type="ECO:0000256" key="2">
    <source>
        <dbReference type="ARBA" id="ARBA00005636"/>
    </source>
</evidence>
<keyword evidence="4" id="KW-0496">Mitochondrion</keyword>
<dbReference type="Pfam" id="PF00181">
    <property type="entry name" value="Ribosomal_L2_N"/>
    <property type="match status" value="1"/>
</dbReference>
<evidence type="ECO:0000256" key="6">
    <source>
        <dbReference type="ARBA" id="ARBA00037226"/>
    </source>
</evidence>
<evidence type="ECO:0000256" key="5">
    <source>
        <dbReference type="ARBA" id="ARBA00023274"/>
    </source>
</evidence>
<dbReference type="GO" id="GO:0032543">
    <property type="term" value="P:mitochondrial translation"/>
    <property type="evidence" value="ECO:0007669"/>
    <property type="project" value="TreeGrafter"/>
</dbReference>